<dbReference type="PANTHER" id="PTHR46162:SF40">
    <property type="entry name" value="TRAF-LIKE FAMILY PROTEIN"/>
    <property type="match status" value="1"/>
</dbReference>
<dbReference type="Pfam" id="PF22486">
    <property type="entry name" value="MATH_2"/>
    <property type="match status" value="1"/>
</dbReference>
<dbReference type="PANTHER" id="PTHR46162">
    <property type="entry name" value="TRAF-LIKE FAMILY PROTEIN"/>
    <property type="match status" value="1"/>
</dbReference>
<proteinExistence type="predicted"/>
<name>A0ABC8SAS9_9AQUA</name>
<comment type="caution">
    <text evidence="2">The sequence shown here is derived from an EMBL/GenBank/DDBJ whole genome shotgun (WGS) entry which is preliminary data.</text>
</comment>
<dbReference type="SMART" id="SM00061">
    <property type="entry name" value="MATH"/>
    <property type="match status" value="1"/>
</dbReference>
<protein>
    <recommendedName>
        <fullName evidence="1">MATH domain-containing protein</fullName>
    </recommendedName>
</protein>
<dbReference type="Gene3D" id="2.60.210.10">
    <property type="entry name" value="Apoptosis, Tumor Necrosis Factor Receptor Associated Protein 2, Chain A"/>
    <property type="match status" value="2"/>
</dbReference>
<sequence>MYVDADGSVKHFHRFKTEFGFAKLLSLDTFNEASNGYLIDDSCMFGAEVYVIKSTGRGECLSLKEETSDNSYIWEIKNFSEVKDHDQLFSEPFTIGKQKWKILVYPKGNGSEEGKSLSVFLNLADCESLPTKRKLFAEFSLWVKDRVNGKHSEIKGGSWFCDLHKSSGFDAISLTDVHDTTKGFTVLDSLVVEVQIHVMSDVKEFA</sequence>
<accession>A0ABC8SAS9</accession>
<dbReference type="Proteomes" id="UP001642360">
    <property type="component" value="Unassembled WGS sequence"/>
</dbReference>
<evidence type="ECO:0000313" key="2">
    <source>
        <dbReference type="EMBL" id="CAK9152274.1"/>
    </source>
</evidence>
<dbReference type="CDD" id="cd00121">
    <property type="entry name" value="MATH"/>
    <property type="match status" value="1"/>
</dbReference>
<evidence type="ECO:0000259" key="1">
    <source>
        <dbReference type="PROSITE" id="PS50144"/>
    </source>
</evidence>
<dbReference type="EMBL" id="CAUOFW020002254">
    <property type="protein sequence ID" value="CAK9152274.1"/>
    <property type="molecule type" value="Genomic_DNA"/>
</dbReference>
<keyword evidence="3" id="KW-1185">Reference proteome</keyword>
<feature type="domain" description="MATH" evidence="1">
    <location>
        <begin position="1"/>
        <end position="49"/>
    </location>
</feature>
<dbReference type="PROSITE" id="PS50144">
    <property type="entry name" value="MATH"/>
    <property type="match status" value="2"/>
</dbReference>
<reference evidence="2 3" key="1">
    <citation type="submission" date="2024-02" db="EMBL/GenBank/DDBJ databases">
        <authorList>
            <person name="Vignale AGUSTIN F."/>
            <person name="Sosa J E."/>
            <person name="Modenutti C."/>
        </authorList>
    </citation>
    <scope>NUCLEOTIDE SEQUENCE [LARGE SCALE GENOMIC DNA]</scope>
</reference>
<evidence type="ECO:0000313" key="3">
    <source>
        <dbReference type="Proteomes" id="UP001642360"/>
    </source>
</evidence>
<dbReference type="InterPro" id="IPR002083">
    <property type="entry name" value="MATH/TRAF_dom"/>
</dbReference>
<dbReference type="AlphaFoldDB" id="A0ABC8SAS9"/>
<dbReference type="SUPFAM" id="SSF49599">
    <property type="entry name" value="TRAF domain-like"/>
    <property type="match status" value="2"/>
</dbReference>
<gene>
    <name evidence="2" type="ORF">ILEXP_LOCUS20489</name>
</gene>
<feature type="domain" description="MATH" evidence="1">
    <location>
        <begin position="69"/>
        <end position="196"/>
    </location>
</feature>
<organism evidence="2 3">
    <name type="scientific">Ilex paraguariensis</name>
    <name type="common">yerba mate</name>
    <dbReference type="NCBI Taxonomy" id="185542"/>
    <lineage>
        <taxon>Eukaryota</taxon>
        <taxon>Viridiplantae</taxon>
        <taxon>Streptophyta</taxon>
        <taxon>Embryophyta</taxon>
        <taxon>Tracheophyta</taxon>
        <taxon>Spermatophyta</taxon>
        <taxon>Magnoliopsida</taxon>
        <taxon>eudicotyledons</taxon>
        <taxon>Gunneridae</taxon>
        <taxon>Pentapetalae</taxon>
        <taxon>asterids</taxon>
        <taxon>campanulids</taxon>
        <taxon>Aquifoliales</taxon>
        <taxon>Aquifoliaceae</taxon>
        <taxon>Ilex</taxon>
    </lineage>
</organism>
<dbReference type="InterPro" id="IPR008974">
    <property type="entry name" value="TRAF-like"/>
</dbReference>